<dbReference type="InterPro" id="IPR033349">
    <property type="entry name" value="ATRIP"/>
</dbReference>
<dbReference type="PANTHER" id="PTHR28594:SF1">
    <property type="entry name" value="ATR-INTERACTING PROTEIN"/>
    <property type="match status" value="1"/>
</dbReference>
<dbReference type="EMBL" id="JARKIF010000002">
    <property type="protein sequence ID" value="KAJ7647233.1"/>
    <property type="molecule type" value="Genomic_DNA"/>
</dbReference>
<dbReference type="GO" id="GO:0000077">
    <property type="term" value="P:DNA damage checkpoint signaling"/>
    <property type="evidence" value="ECO:0007669"/>
    <property type="project" value="InterPro"/>
</dbReference>
<evidence type="ECO:0008006" key="4">
    <source>
        <dbReference type="Google" id="ProtNLM"/>
    </source>
</evidence>
<gene>
    <name evidence="2" type="ORF">FB45DRAFT_733467</name>
</gene>
<evidence type="ECO:0000256" key="1">
    <source>
        <dbReference type="SAM" id="MobiDB-lite"/>
    </source>
</evidence>
<organism evidence="2 3">
    <name type="scientific">Roridomyces roridus</name>
    <dbReference type="NCBI Taxonomy" id="1738132"/>
    <lineage>
        <taxon>Eukaryota</taxon>
        <taxon>Fungi</taxon>
        <taxon>Dikarya</taxon>
        <taxon>Basidiomycota</taxon>
        <taxon>Agaricomycotina</taxon>
        <taxon>Agaricomycetes</taxon>
        <taxon>Agaricomycetidae</taxon>
        <taxon>Agaricales</taxon>
        <taxon>Marasmiineae</taxon>
        <taxon>Mycenaceae</taxon>
        <taxon>Roridomyces</taxon>
    </lineage>
</organism>
<accession>A0AAD7CHA1</accession>
<feature type="compositionally biased region" description="Basic and acidic residues" evidence="1">
    <location>
        <begin position="298"/>
        <end position="310"/>
    </location>
</feature>
<name>A0AAD7CHA1_9AGAR</name>
<protein>
    <recommendedName>
        <fullName evidence="4">Rad26 atrip</fullName>
    </recommendedName>
</protein>
<feature type="compositionally biased region" description="Polar residues" evidence="1">
    <location>
        <begin position="276"/>
        <end position="285"/>
    </location>
</feature>
<dbReference type="PANTHER" id="PTHR28594">
    <property type="entry name" value="ATR-INTERACTING PROTEIN"/>
    <property type="match status" value="1"/>
</dbReference>
<sequence>MDGSDDYLFDDLVLDQQTIDALDSEEQKYLTQVTLSQPPPAKRQKTDNGWRPVAAPARAPVLNDEDLPEISVHGDGTYAFRGAARSTANPTIVPPRRTFNANSVQSPHHRVVSAPVATVHATHTRPDPLPRPPQQQRTRPSLNPPDVAQAQAEDLRKQIEELRRENEKYKVELKDATDSKYAKQGEVAILRKNIEKVSQEHTAQLTRLKLAKEESEAKQIALQKEMKAEMERMKSQFIFKQQEIEGSSRKPPMSVRSKRMGKDVPTTPMAPPSQMRGWNSTSAFPEQSPARARAGKGGGDHSHRTPEKPRKQTKLFGFQNAFADETPLRPSQSRPAKEDDTFARPARGLSPIPFPRQQFADIQTVDPPNFTQQPIDFAQQAVAPEPTEPDVQMPDEFDDIEPFNWKAELTRLVLTHTSSSDTSPTFKNLVGLGICADYAEQYSNAVTRTLELVASTSQQKVYEASLAHLCHHFTLMVKILHETDMTSPMASLLNLITCLSCSLPVFTPCLLLQEDTVDHIDILELLSAIICHHLRPNKQPPPDSQLANETVGLLEALCWNVKDDLALRRLSVVCNNKDALLILLDTAQPSWLLERTTRLLAFLAAHPTLCPQLLSSPENAPPSEGKTRDGTSKLPLIERLCSFLTDRSRNGSSEVRIWNILSFFTILSVAHTEVHATLVGCQGVVPSLVVLLTQLTTLLWDDDEFCMSQSDTLNKIVQTVNQTVLLFHHLVFGLKPHINLRQRLHYAPARTFNGVLHMFIVTFGRLSHAEHPDWIDPTHKLEIGAVTGLARELLDEVVDGPEEAEGIWAAYNIDDSDTDEEMEEAILQAGVNDY</sequence>
<feature type="region of interest" description="Disordered" evidence="1">
    <location>
        <begin position="86"/>
        <end position="153"/>
    </location>
</feature>
<comment type="caution">
    <text evidence="2">The sequence shown here is derived from an EMBL/GenBank/DDBJ whole genome shotgun (WGS) entry which is preliminary data.</text>
</comment>
<evidence type="ECO:0000313" key="2">
    <source>
        <dbReference type="EMBL" id="KAJ7647233.1"/>
    </source>
</evidence>
<feature type="region of interest" description="Disordered" evidence="1">
    <location>
        <begin position="239"/>
        <end position="354"/>
    </location>
</feature>
<dbReference type="AlphaFoldDB" id="A0AAD7CHA1"/>
<evidence type="ECO:0000313" key="3">
    <source>
        <dbReference type="Proteomes" id="UP001221142"/>
    </source>
</evidence>
<proteinExistence type="predicted"/>
<dbReference type="Proteomes" id="UP001221142">
    <property type="component" value="Unassembled WGS sequence"/>
</dbReference>
<reference evidence="2" key="1">
    <citation type="submission" date="2023-03" db="EMBL/GenBank/DDBJ databases">
        <title>Massive genome expansion in bonnet fungi (Mycena s.s.) driven by repeated elements and novel gene families across ecological guilds.</title>
        <authorList>
            <consortium name="Lawrence Berkeley National Laboratory"/>
            <person name="Harder C.B."/>
            <person name="Miyauchi S."/>
            <person name="Viragh M."/>
            <person name="Kuo A."/>
            <person name="Thoen E."/>
            <person name="Andreopoulos B."/>
            <person name="Lu D."/>
            <person name="Skrede I."/>
            <person name="Drula E."/>
            <person name="Henrissat B."/>
            <person name="Morin E."/>
            <person name="Kohler A."/>
            <person name="Barry K."/>
            <person name="LaButti K."/>
            <person name="Morin E."/>
            <person name="Salamov A."/>
            <person name="Lipzen A."/>
            <person name="Mereny Z."/>
            <person name="Hegedus B."/>
            <person name="Baldrian P."/>
            <person name="Stursova M."/>
            <person name="Weitz H."/>
            <person name="Taylor A."/>
            <person name="Grigoriev I.V."/>
            <person name="Nagy L.G."/>
            <person name="Martin F."/>
            <person name="Kauserud H."/>
        </authorList>
    </citation>
    <scope>NUCLEOTIDE SEQUENCE</scope>
    <source>
        <strain evidence="2">9284</strain>
    </source>
</reference>
<keyword evidence="3" id="KW-1185">Reference proteome</keyword>